<reference evidence="5" key="1">
    <citation type="submission" date="2022-09" db="EMBL/GenBank/DDBJ databases">
        <title>Comparative genomics and taxonomic characterization of three novel marine species of genus Reichenbachiella exhibiting antioxidant and polysaccharide degradation activities.</title>
        <authorList>
            <person name="Muhammad N."/>
            <person name="Lee Y.-J."/>
            <person name="Ko J."/>
            <person name="Kim S.-G."/>
        </authorList>
    </citation>
    <scope>NUCLEOTIDE SEQUENCE</scope>
    <source>
        <strain evidence="5">BKB1-1</strain>
    </source>
</reference>
<dbReference type="RefSeq" id="WP_262309354.1">
    <property type="nucleotide sequence ID" value="NZ_CP106679.1"/>
</dbReference>
<evidence type="ECO:0000256" key="1">
    <source>
        <dbReference type="ARBA" id="ARBA00023015"/>
    </source>
</evidence>
<feature type="domain" description="HTH marR-type" evidence="4">
    <location>
        <begin position="9"/>
        <end position="143"/>
    </location>
</feature>
<accession>A0ABY6CPE9</accession>
<evidence type="ECO:0000313" key="6">
    <source>
        <dbReference type="Proteomes" id="UP001065174"/>
    </source>
</evidence>
<dbReference type="Proteomes" id="UP001065174">
    <property type="component" value="Chromosome"/>
</dbReference>
<dbReference type="PANTHER" id="PTHR42756">
    <property type="entry name" value="TRANSCRIPTIONAL REGULATOR, MARR"/>
    <property type="match status" value="1"/>
</dbReference>
<dbReference type="EMBL" id="CP106679">
    <property type="protein sequence ID" value="UXP31915.1"/>
    <property type="molecule type" value="Genomic_DNA"/>
</dbReference>
<dbReference type="SUPFAM" id="SSF46785">
    <property type="entry name" value="Winged helix' DNA-binding domain"/>
    <property type="match status" value="1"/>
</dbReference>
<dbReference type="PROSITE" id="PS01117">
    <property type="entry name" value="HTH_MARR_1"/>
    <property type="match status" value="1"/>
</dbReference>
<sequence>MAKKKIIIEDSILSLMGKTMKALHYFIGDSFHSYGIELTRAQFVLLKVLSTHEGIVQNDLAFITNRDKTSLARLLSTMEKKELLRRESSETDKRTNLVHITSKGEEALKMAHPIIKDALKVIQSNISEQELTTTIEVLKKIRKNINADELTMPYQN</sequence>
<dbReference type="InterPro" id="IPR023187">
    <property type="entry name" value="Tscrpt_reg_MarR-type_CS"/>
</dbReference>
<proteinExistence type="predicted"/>
<dbReference type="PANTHER" id="PTHR42756:SF1">
    <property type="entry name" value="TRANSCRIPTIONAL REPRESSOR OF EMRAB OPERON"/>
    <property type="match status" value="1"/>
</dbReference>
<evidence type="ECO:0000313" key="5">
    <source>
        <dbReference type="EMBL" id="UXP31915.1"/>
    </source>
</evidence>
<protein>
    <submittedName>
        <fullName evidence="5">MarR family transcriptional regulator</fullName>
    </submittedName>
</protein>
<keyword evidence="2" id="KW-0238">DNA-binding</keyword>
<dbReference type="PRINTS" id="PR00598">
    <property type="entry name" value="HTHMARR"/>
</dbReference>
<organism evidence="5 6">
    <name type="scientific">Reichenbachiella agarivorans</name>
    <dbReference type="NCBI Taxonomy" id="2979464"/>
    <lineage>
        <taxon>Bacteria</taxon>
        <taxon>Pseudomonadati</taxon>
        <taxon>Bacteroidota</taxon>
        <taxon>Cytophagia</taxon>
        <taxon>Cytophagales</taxon>
        <taxon>Reichenbachiellaceae</taxon>
        <taxon>Reichenbachiella</taxon>
    </lineage>
</organism>
<keyword evidence="6" id="KW-1185">Reference proteome</keyword>
<evidence type="ECO:0000256" key="2">
    <source>
        <dbReference type="ARBA" id="ARBA00023125"/>
    </source>
</evidence>
<dbReference type="Gene3D" id="1.10.10.10">
    <property type="entry name" value="Winged helix-like DNA-binding domain superfamily/Winged helix DNA-binding domain"/>
    <property type="match status" value="1"/>
</dbReference>
<evidence type="ECO:0000256" key="3">
    <source>
        <dbReference type="ARBA" id="ARBA00023163"/>
    </source>
</evidence>
<name>A0ABY6CPE9_9BACT</name>
<dbReference type="InterPro" id="IPR036388">
    <property type="entry name" value="WH-like_DNA-bd_sf"/>
</dbReference>
<keyword evidence="1" id="KW-0805">Transcription regulation</keyword>
<dbReference type="PROSITE" id="PS50995">
    <property type="entry name" value="HTH_MARR_2"/>
    <property type="match status" value="1"/>
</dbReference>
<dbReference type="SMART" id="SM00347">
    <property type="entry name" value="HTH_MARR"/>
    <property type="match status" value="1"/>
</dbReference>
<dbReference type="InterPro" id="IPR000835">
    <property type="entry name" value="HTH_MarR-typ"/>
</dbReference>
<evidence type="ECO:0000259" key="4">
    <source>
        <dbReference type="PROSITE" id="PS50995"/>
    </source>
</evidence>
<dbReference type="Pfam" id="PF01047">
    <property type="entry name" value="MarR"/>
    <property type="match status" value="1"/>
</dbReference>
<keyword evidence="3" id="KW-0804">Transcription</keyword>
<gene>
    <name evidence="5" type="ORF">N6H18_16340</name>
</gene>
<dbReference type="InterPro" id="IPR036390">
    <property type="entry name" value="WH_DNA-bd_sf"/>
</dbReference>